<sequence length="111" mass="12240">MDDRIFLQYGATQQSQEPAFNHELNTSLRVCQQQNRSPLARPAAFSNKKTIYTKCHQAPGGITLHSEASAASQEAGPQGIEVTRENRIQARKAGQKQATVNKGKTNLKAIY</sequence>
<proteinExistence type="predicted"/>
<keyword evidence="2" id="KW-1185">Reference proteome</keyword>
<reference evidence="1" key="1">
    <citation type="submission" date="2021-02" db="EMBL/GenBank/DDBJ databases">
        <authorList>
            <person name="Dougan E. K."/>
            <person name="Rhodes N."/>
            <person name="Thang M."/>
            <person name="Chan C."/>
        </authorList>
    </citation>
    <scope>NUCLEOTIDE SEQUENCE</scope>
</reference>
<dbReference type="EMBL" id="CAJNNV010015391">
    <property type="protein sequence ID" value="CAE8603431.1"/>
    <property type="molecule type" value="Genomic_DNA"/>
</dbReference>
<dbReference type="AlphaFoldDB" id="A0A813EX97"/>
<evidence type="ECO:0000313" key="1">
    <source>
        <dbReference type="EMBL" id="CAE8603431.1"/>
    </source>
</evidence>
<dbReference type="Proteomes" id="UP000654075">
    <property type="component" value="Unassembled WGS sequence"/>
</dbReference>
<name>A0A813EX97_POLGL</name>
<gene>
    <name evidence="1" type="ORF">PGLA1383_LOCUS21641</name>
</gene>
<protein>
    <submittedName>
        <fullName evidence="1">Uncharacterized protein</fullName>
    </submittedName>
</protein>
<organism evidence="1 2">
    <name type="scientific">Polarella glacialis</name>
    <name type="common">Dinoflagellate</name>
    <dbReference type="NCBI Taxonomy" id="89957"/>
    <lineage>
        <taxon>Eukaryota</taxon>
        <taxon>Sar</taxon>
        <taxon>Alveolata</taxon>
        <taxon>Dinophyceae</taxon>
        <taxon>Suessiales</taxon>
        <taxon>Suessiaceae</taxon>
        <taxon>Polarella</taxon>
    </lineage>
</organism>
<comment type="caution">
    <text evidence="1">The sequence shown here is derived from an EMBL/GenBank/DDBJ whole genome shotgun (WGS) entry which is preliminary data.</text>
</comment>
<accession>A0A813EX97</accession>
<evidence type="ECO:0000313" key="2">
    <source>
        <dbReference type="Proteomes" id="UP000654075"/>
    </source>
</evidence>